<reference evidence="2" key="1">
    <citation type="journal article" date="2023" name="G3 (Bethesda)">
        <title>Genome assembly and association tests identify interacting loci associated with vigor, precocity, and sex in interspecific pistachio rootstocks.</title>
        <authorList>
            <person name="Palmer W."/>
            <person name="Jacygrad E."/>
            <person name="Sagayaradj S."/>
            <person name="Cavanaugh K."/>
            <person name="Han R."/>
            <person name="Bertier L."/>
            <person name="Beede B."/>
            <person name="Kafkas S."/>
            <person name="Golino D."/>
            <person name="Preece J."/>
            <person name="Michelmore R."/>
        </authorList>
    </citation>
    <scope>NUCLEOTIDE SEQUENCE [LARGE SCALE GENOMIC DNA]</scope>
</reference>
<gene>
    <name evidence="1" type="ORF">Patl1_17478</name>
</gene>
<comment type="caution">
    <text evidence="1">The sequence shown here is derived from an EMBL/GenBank/DDBJ whole genome shotgun (WGS) entry which is preliminary data.</text>
</comment>
<dbReference type="EMBL" id="CM047898">
    <property type="protein sequence ID" value="KAJ0104902.1"/>
    <property type="molecule type" value="Genomic_DNA"/>
</dbReference>
<sequence length="62" mass="7243">MYMQGSDNNLRKNDRNTVKFCSEFSTLSTRQPVAVRLMIAQVSWTGFIREVSYTFGIINHPW</sequence>
<evidence type="ECO:0000313" key="1">
    <source>
        <dbReference type="EMBL" id="KAJ0104902.1"/>
    </source>
</evidence>
<accession>A0ACC1BYH7</accession>
<name>A0ACC1BYH7_9ROSI</name>
<organism evidence="1 2">
    <name type="scientific">Pistacia atlantica</name>
    <dbReference type="NCBI Taxonomy" id="434234"/>
    <lineage>
        <taxon>Eukaryota</taxon>
        <taxon>Viridiplantae</taxon>
        <taxon>Streptophyta</taxon>
        <taxon>Embryophyta</taxon>
        <taxon>Tracheophyta</taxon>
        <taxon>Spermatophyta</taxon>
        <taxon>Magnoliopsida</taxon>
        <taxon>eudicotyledons</taxon>
        <taxon>Gunneridae</taxon>
        <taxon>Pentapetalae</taxon>
        <taxon>rosids</taxon>
        <taxon>malvids</taxon>
        <taxon>Sapindales</taxon>
        <taxon>Anacardiaceae</taxon>
        <taxon>Pistacia</taxon>
    </lineage>
</organism>
<proteinExistence type="predicted"/>
<protein>
    <submittedName>
        <fullName evidence="1">Uncharacterized protein</fullName>
    </submittedName>
</protein>
<keyword evidence="2" id="KW-1185">Reference proteome</keyword>
<evidence type="ECO:0000313" key="2">
    <source>
        <dbReference type="Proteomes" id="UP001164250"/>
    </source>
</evidence>
<dbReference type="Proteomes" id="UP001164250">
    <property type="component" value="Chromosome 2"/>
</dbReference>